<protein>
    <submittedName>
        <fullName evidence="2">Alpha/beta fold hydrolase</fullName>
    </submittedName>
</protein>
<dbReference type="InterPro" id="IPR000073">
    <property type="entry name" value="AB_hydrolase_1"/>
</dbReference>
<accession>A0ABU3VKP0</accession>
<dbReference type="InterPro" id="IPR050266">
    <property type="entry name" value="AB_hydrolase_sf"/>
</dbReference>
<dbReference type="Pfam" id="PF12697">
    <property type="entry name" value="Abhydrolase_6"/>
    <property type="match status" value="1"/>
</dbReference>
<dbReference type="InterPro" id="IPR000639">
    <property type="entry name" value="Epox_hydrolase-like"/>
</dbReference>
<dbReference type="EMBL" id="JASMWN010000027">
    <property type="protein sequence ID" value="MDU9006673.1"/>
    <property type="molecule type" value="Genomic_DNA"/>
</dbReference>
<dbReference type="RefSeq" id="WP_316781924.1">
    <property type="nucleotide sequence ID" value="NZ_JASMWN010000027.1"/>
</dbReference>
<evidence type="ECO:0000313" key="2">
    <source>
        <dbReference type="EMBL" id="MDU9006673.1"/>
    </source>
</evidence>
<dbReference type="PRINTS" id="PR00412">
    <property type="entry name" value="EPOXHYDRLASE"/>
</dbReference>
<dbReference type="PANTHER" id="PTHR43798">
    <property type="entry name" value="MONOACYLGLYCEROL LIPASE"/>
    <property type="match status" value="1"/>
</dbReference>
<gene>
    <name evidence="2" type="ORF">QO231_22805</name>
</gene>
<dbReference type="GO" id="GO:0016787">
    <property type="term" value="F:hydrolase activity"/>
    <property type="evidence" value="ECO:0007669"/>
    <property type="project" value="UniProtKB-KW"/>
</dbReference>
<reference evidence="3" key="1">
    <citation type="submission" date="2023-05" db="EMBL/GenBank/DDBJ databases">
        <title>Sedimentitalea sp. nov. JM2-8.</title>
        <authorList>
            <person name="Huang J."/>
        </authorList>
    </citation>
    <scope>NUCLEOTIDE SEQUENCE [LARGE SCALE GENOMIC DNA]</scope>
    <source>
        <strain evidence="3">KHS03</strain>
    </source>
</reference>
<dbReference type="PANTHER" id="PTHR43798:SF33">
    <property type="entry name" value="HYDROLASE, PUTATIVE (AFU_ORTHOLOGUE AFUA_2G14860)-RELATED"/>
    <property type="match status" value="1"/>
</dbReference>
<sequence length="293" mass="31907">MDWERDLPTWPLNHLSRRVVHGINKWHVQETGTGDTLLLLHGAGASTHSWRDLIPLLAETHHVVALDLPGHGFTQVARQGRSSLTAMTQDIAALCTAEGWAPSAIIGHSAGAAIALNLVQTSTDDKGPLPAVIGINAALGRFEGIAGWLFPLLAKLLALNPLTSLAFSAGRNTQSRARRLIQGTGSTLTEEGIGYYARLISDRNHVEGALQMMAQWNIDGLLDRMATIKTRCQLIIGGDDRAVKPEISMRAAALIPQAEFVELPKLGHLAHEERPQELVRQIQRWLEQPPVMG</sequence>
<dbReference type="SUPFAM" id="SSF53474">
    <property type="entry name" value="alpha/beta-Hydrolases"/>
    <property type="match status" value="1"/>
</dbReference>
<dbReference type="PRINTS" id="PR00111">
    <property type="entry name" value="ABHYDROLASE"/>
</dbReference>
<comment type="caution">
    <text evidence="2">The sequence shown here is derived from an EMBL/GenBank/DDBJ whole genome shotgun (WGS) entry which is preliminary data.</text>
</comment>
<feature type="domain" description="AB hydrolase-1" evidence="1">
    <location>
        <begin position="37"/>
        <end position="280"/>
    </location>
</feature>
<dbReference type="Gene3D" id="3.40.50.1820">
    <property type="entry name" value="alpha/beta hydrolase"/>
    <property type="match status" value="1"/>
</dbReference>
<dbReference type="NCBIfam" id="TIGR03056">
    <property type="entry name" value="bchO_mg_che_rel"/>
    <property type="match status" value="1"/>
</dbReference>
<dbReference type="Proteomes" id="UP001255416">
    <property type="component" value="Unassembled WGS sequence"/>
</dbReference>
<keyword evidence="3" id="KW-1185">Reference proteome</keyword>
<evidence type="ECO:0000313" key="3">
    <source>
        <dbReference type="Proteomes" id="UP001255416"/>
    </source>
</evidence>
<organism evidence="2 3">
    <name type="scientific">Sedimentitalea todarodis</name>
    <dbReference type="NCBI Taxonomy" id="1631240"/>
    <lineage>
        <taxon>Bacteria</taxon>
        <taxon>Pseudomonadati</taxon>
        <taxon>Pseudomonadota</taxon>
        <taxon>Alphaproteobacteria</taxon>
        <taxon>Rhodobacterales</taxon>
        <taxon>Paracoccaceae</taxon>
        <taxon>Sedimentitalea</taxon>
    </lineage>
</organism>
<name>A0ABU3VKP0_9RHOB</name>
<dbReference type="InterPro" id="IPR017497">
    <property type="entry name" value="BchO"/>
</dbReference>
<evidence type="ECO:0000259" key="1">
    <source>
        <dbReference type="Pfam" id="PF12697"/>
    </source>
</evidence>
<dbReference type="InterPro" id="IPR029058">
    <property type="entry name" value="AB_hydrolase_fold"/>
</dbReference>
<proteinExistence type="predicted"/>
<keyword evidence="2" id="KW-0378">Hydrolase</keyword>